<evidence type="ECO:0000256" key="8">
    <source>
        <dbReference type="HAMAP-Rule" id="MF_00316"/>
    </source>
</evidence>
<dbReference type="InterPro" id="IPR029044">
    <property type="entry name" value="Nucleotide-diphossugar_trans"/>
</dbReference>
<dbReference type="GO" id="GO:0046872">
    <property type="term" value="F:metal ion binding"/>
    <property type="evidence" value="ECO:0007669"/>
    <property type="project" value="UniProtKB-KW"/>
</dbReference>
<keyword evidence="6 8" id="KW-0342">GTP-binding</keyword>
<comment type="caution">
    <text evidence="8">Lacks conserved residue(s) required for the propagation of feature annotation.</text>
</comment>
<dbReference type="GO" id="GO:0061603">
    <property type="term" value="F:molybdenum cofactor guanylyltransferase activity"/>
    <property type="evidence" value="ECO:0007669"/>
    <property type="project" value="UniProtKB-EC"/>
</dbReference>
<evidence type="ECO:0000256" key="3">
    <source>
        <dbReference type="ARBA" id="ARBA00022723"/>
    </source>
</evidence>
<evidence type="ECO:0000313" key="11">
    <source>
        <dbReference type="Proteomes" id="UP000078250"/>
    </source>
</evidence>
<evidence type="ECO:0000256" key="2">
    <source>
        <dbReference type="ARBA" id="ARBA00022679"/>
    </source>
</evidence>
<keyword evidence="11" id="KW-1185">Reference proteome</keyword>
<keyword evidence="7 8" id="KW-0501">Molybdenum cofactor biosynthesis</keyword>
<evidence type="ECO:0000259" key="9">
    <source>
        <dbReference type="Pfam" id="PF12804"/>
    </source>
</evidence>
<comment type="cofactor">
    <cofactor evidence="8">
        <name>Mg(2+)</name>
        <dbReference type="ChEBI" id="CHEBI:18420"/>
    </cofactor>
</comment>
<reference evidence="10 11" key="1">
    <citation type="submission" date="2016-04" db="EMBL/GenBank/DDBJ databases">
        <title>ATOL: Assembling a taxonomically balanced genome-scale reconstruction of the evolutionary history of the Enterobacteriaceae.</title>
        <authorList>
            <person name="Plunkett G.III."/>
            <person name="Neeno-Eckwall E.C."/>
            <person name="Glasner J.D."/>
            <person name="Perna N.T."/>
        </authorList>
    </citation>
    <scope>NUCLEOTIDE SEQUENCE [LARGE SCALE GENOMIC DNA]</scope>
    <source>
        <strain evidence="10 11">ATCC 700826</strain>
    </source>
</reference>
<feature type="binding site" evidence="8">
    <location>
        <begin position="11"/>
        <end position="13"/>
    </location>
    <ligand>
        <name>GTP</name>
        <dbReference type="ChEBI" id="CHEBI:37565"/>
    </ligand>
</feature>
<keyword evidence="5 8" id="KW-0460">Magnesium</keyword>
<dbReference type="PANTHER" id="PTHR19136:SF81">
    <property type="entry name" value="MOLYBDENUM COFACTOR GUANYLYLTRANSFERASE"/>
    <property type="match status" value="1"/>
</dbReference>
<dbReference type="GO" id="GO:0005737">
    <property type="term" value="C:cytoplasm"/>
    <property type="evidence" value="ECO:0007669"/>
    <property type="project" value="UniProtKB-SubCell"/>
</dbReference>
<comment type="function">
    <text evidence="8">Transfers a GMP moiety from GTP to Mo-molybdopterin (Mo-MPT) cofactor (Moco or molybdenum cofactor) to form Mo-molybdopterin guanine dinucleotide (Mo-MGD) cofactor.</text>
</comment>
<feature type="domain" description="MobA-like NTP transferase" evidence="9">
    <location>
        <begin position="10"/>
        <end position="157"/>
    </location>
</feature>
<feature type="binding site" evidence="8">
    <location>
        <position position="24"/>
    </location>
    <ligand>
        <name>GTP</name>
        <dbReference type="ChEBI" id="CHEBI:37565"/>
    </ligand>
</feature>
<keyword evidence="2 8" id="KW-0808">Transferase</keyword>
<dbReference type="GO" id="GO:0005525">
    <property type="term" value="F:GTP binding"/>
    <property type="evidence" value="ECO:0007669"/>
    <property type="project" value="UniProtKB-UniRule"/>
</dbReference>
<dbReference type="Proteomes" id="UP000078250">
    <property type="component" value="Unassembled WGS sequence"/>
</dbReference>
<evidence type="ECO:0000256" key="4">
    <source>
        <dbReference type="ARBA" id="ARBA00022741"/>
    </source>
</evidence>
<dbReference type="EC" id="2.7.7.77" evidence="8"/>
<comment type="caution">
    <text evidence="10">The sequence shown here is derived from an EMBL/GenBank/DDBJ whole genome shotgun (WGS) entry which is preliminary data.</text>
</comment>
<comment type="subunit">
    <text evidence="8">Monomer.</text>
</comment>
<sequence>MKNKNITGGILAGGQATRMGGVDKGLQILHGKPLYWHIAQKLATQVETILISANRNIDLYRQSHYPVITDETTEFAGPLAGMLALLKQAETQWVAFVPCDVPYFPSNLVETLYTQKGEALATYVDDGEREHPTLALLNRRIIPTLEAYLAQGDRKLMLFMKQINARPILFANQANAFVNLNTSDDIQKANKLKQQEL</sequence>
<keyword evidence="4 8" id="KW-0547">Nucleotide-binding</keyword>
<evidence type="ECO:0000256" key="7">
    <source>
        <dbReference type="ARBA" id="ARBA00023150"/>
    </source>
</evidence>
<dbReference type="AlphaFoldDB" id="A0AAJ3HW59"/>
<dbReference type="CDD" id="cd02503">
    <property type="entry name" value="MobA"/>
    <property type="match status" value="1"/>
</dbReference>
<name>A0AAJ3HW59_PROHU</name>
<comment type="domain">
    <text evidence="8">The N-terminal domain determines nucleotide recognition and specific binding, while the C-terminal domain determines the specific binding to the target protein.</text>
</comment>
<feature type="binding site" evidence="8">
    <location>
        <position position="100"/>
    </location>
    <ligand>
        <name>Mg(2+)</name>
        <dbReference type="ChEBI" id="CHEBI:18420"/>
    </ligand>
</feature>
<protein>
    <recommendedName>
        <fullName evidence="8">Molybdenum cofactor guanylyltransferase</fullName>
        <shortName evidence="8">MoCo guanylyltransferase</shortName>
        <ecNumber evidence="8">2.7.7.77</ecNumber>
    </recommendedName>
    <alternativeName>
        <fullName evidence="8">GTP:molybdopterin guanylyltransferase</fullName>
    </alternativeName>
    <alternativeName>
        <fullName evidence="8">Mo-MPT guanylyltransferase</fullName>
    </alternativeName>
    <alternativeName>
        <fullName evidence="8">Molybdopterin guanylyltransferase</fullName>
    </alternativeName>
    <alternativeName>
        <fullName evidence="8">Molybdopterin-guanine dinucleotide synthase</fullName>
        <shortName evidence="8">MGD synthase</shortName>
    </alternativeName>
</protein>
<dbReference type="NCBIfam" id="TIGR02665">
    <property type="entry name" value="molyb_mobA"/>
    <property type="match status" value="1"/>
</dbReference>
<organism evidence="10 11">
    <name type="scientific">Proteus hauseri ATCC 700826</name>
    <dbReference type="NCBI Taxonomy" id="1354271"/>
    <lineage>
        <taxon>Bacteria</taxon>
        <taxon>Pseudomonadati</taxon>
        <taxon>Pseudomonadota</taxon>
        <taxon>Gammaproteobacteria</taxon>
        <taxon>Enterobacterales</taxon>
        <taxon>Morganellaceae</taxon>
        <taxon>Proteus</taxon>
    </lineage>
</organism>
<comment type="catalytic activity">
    <reaction evidence="8">
        <text>Mo-molybdopterin + GTP + H(+) = Mo-molybdopterin guanine dinucleotide + diphosphate</text>
        <dbReference type="Rhea" id="RHEA:34243"/>
        <dbReference type="ChEBI" id="CHEBI:15378"/>
        <dbReference type="ChEBI" id="CHEBI:33019"/>
        <dbReference type="ChEBI" id="CHEBI:37565"/>
        <dbReference type="ChEBI" id="CHEBI:71302"/>
        <dbReference type="ChEBI" id="CHEBI:71310"/>
        <dbReference type="EC" id="2.7.7.77"/>
    </reaction>
</comment>
<dbReference type="HAMAP" id="MF_00316">
    <property type="entry name" value="MobA"/>
    <property type="match status" value="1"/>
</dbReference>
<comment type="subcellular location">
    <subcellularLocation>
        <location evidence="8">Cytoplasm</location>
    </subcellularLocation>
</comment>
<evidence type="ECO:0000256" key="5">
    <source>
        <dbReference type="ARBA" id="ARBA00022842"/>
    </source>
</evidence>
<keyword evidence="3 8" id="KW-0479">Metal-binding</keyword>
<dbReference type="InterPro" id="IPR013482">
    <property type="entry name" value="Molybde_CF_guanTrfase"/>
</dbReference>
<gene>
    <name evidence="8" type="primary">mobA</name>
    <name evidence="10" type="ORF">M997_0064</name>
</gene>
<feature type="binding site" evidence="8">
    <location>
        <position position="100"/>
    </location>
    <ligand>
        <name>GTP</name>
        <dbReference type="ChEBI" id="CHEBI:37565"/>
    </ligand>
</feature>
<dbReference type="SUPFAM" id="SSF53448">
    <property type="entry name" value="Nucleotide-diphospho-sugar transferases"/>
    <property type="match status" value="1"/>
</dbReference>
<dbReference type="InterPro" id="IPR025877">
    <property type="entry name" value="MobA-like_NTP_Trfase"/>
</dbReference>
<feature type="binding site" evidence="8">
    <location>
        <position position="70"/>
    </location>
    <ligand>
        <name>GTP</name>
        <dbReference type="ChEBI" id="CHEBI:37565"/>
    </ligand>
</feature>
<proteinExistence type="inferred from homology"/>
<dbReference type="EMBL" id="LXEV01000002">
    <property type="protein sequence ID" value="OAT51217.1"/>
    <property type="molecule type" value="Genomic_DNA"/>
</dbReference>
<dbReference type="Pfam" id="PF12804">
    <property type="entry name" value="NTP_transf_3"/>
    <property type="match status" value="1"/>
</dbReference>
<dbReference type="RefSeq" id="WP_064718131.1">
    <property type="nucleotide sequence ID" value="NZ_LXEV01000002.1"/>
</dbReference>
<evidence type="ECO:0000256" key="6">
    <source>
        <dbReference type="ARBA" id="ARBA00023134"/>
    </source>
</evidence>
<dbReference type="PANTHER" id="PTHR19136">
    <property type="entry name" value="MOLYBDENUM COFACTOR GUANYLYLTRANSFERASE"/>
    <property type="match status" value="1"/>
</dbReference>
<accession>A0AAJ3HW59</accession>
<comment type="similarity">
    <text evidence="8">Belongs to the MobA family.</text>
</comment>
<keyword evidence="1 8" id="KW-0963">Cytoplasm</keyword>
<dbReference type="GO" id="GO:1902758">
    <property type="term" value="P:bis(molybdopterin guanine dinucleotide)molybdenum biosynthetic process"/>
    <property type="evidence" value="ECO:0007669"/>
    <property type="project" value="TreeGrafter"/>
</dbReference>
<evidence type="ECO:0000313" key="10">
    <source>
        <dbReference type="EMBL" id="OAT51217.1"/>
    </source>
</evidence>
<dbReference type="Gene3D" id="3.90.550.10">
    <property type="entry name" value="Spore Coat Polysaccharide Biosynthesis Protein SpsA, Chain A"/>
    <property type="match status" value="1"/>
</dbReference>
<evidence type="ECO:0000256" key="1">
    <source>
        <dbReference type="ARBA" id="ARBA00022490"/>
    </source>
</evidence>